<dbReference type="InterPro" id="IPR001958">
    <property type="entry name" value="Tet-R_TetA/multi-R_MdtG-like"/>
</dbReference>
<feature type="transmembrane region" description="Helical" evidence="7">
    <location>
        <begin position="76"/>
        <end position="95"/>
    </location>
</feature>
<dbReference type="PRINTS" id="PR01035">
    <property type="entry name" value="TCRTETA"/>
</dbReference>
<keyword evidence="10" id="KW-1185">Reference proteome</keyword>
<protein>
    <submittedName>
        <fullName evidence="9">MFS transporter</fullName>
    </submittedName>
</protein>
<evidence type="ECO:0000256" key="5">
    <source>
        <dbReference type="ARBA" id="ARBA00022989"/>
    </source>
</evidence>
<dbReference type="Proteomes" id="UP000215145">
    <property type="component" value="Unassembled WGS sequence"/>
</dbReference>
<dbReference type="InterPro" id="IPR036259">
    <property type="entry name" value="MFS_trans_sf"/>
</dbReference>
<keyword evidence="5 7" id="KW-1133">Transmembrane helix</keyword>
<dbReference type="OrthoDB" id="9816041at2"/>
<feature type="transmembrane region" description="Helical" evidence="7">
    <location>
        <begin position="196"/>
        <end position="215"/>
    </location>
</feature>
<evidence type="ECO:0000313" key="9">
    <source>
        <dbReference type="EMBL" id="OXM14332.1"/>
    </source>
</evidence>
<gene>
    <name evidence="9" type="ORF">CGZ75_15390</name>
</gene>
<feature type="transmembrane region" description="Helical" evidence="7">
    <location>
        <begin position="227"/>
        <end position="246"/>
    </location>
</feature>
<feature type="transmembrane region" description="Helical" evidence="7">
    <location>
        <begin position="329"/>
        <end position="348"/>
    </location>
</feature>
<dbReference type="PANTHER" id="PTHR23501:SF170">
    <property type="entry name" value="MULTIDRUG RESISTANCE PROTEIN 3"/>
    <property type="match status" value="1"/>
</dbReference>
<comment type="subcellular location">
    <subcellularLocation>
        <location evidence="1">Cell membrane</location>
        <topology evidence="1">Multi-pass membrane protein</topology>
    </subcellularLocation>
</comment>
<evidence type="ECO:0000313" key="10">
    <source>
        <dbReference type="Proteomes" id="UP000215145"/>
    </source>
</evidence>
<keyword evidence="2" id="KW-0813">Transport</keyword>
<name>A0A229NWP9_9BACL</name>
<evidence type="ECO:0000256" key="4">
    <source>
        <dbReference type="ARBA" id="ARBA00022692"/>
    </source>
</evidence>
<feature type="domain" description="Major facilitator superfamily (MFS) profile" evidence="8">
    <location>
        <begin position="11"/>
        <end position="494"/>
    </location>
</feature>
<feature type="transmembrane region" description="Helical" evidence="7">
    <location>
        <begin position="354"/>
        <end position="375"/>
    </location>
</feature>
<dbReference type="AlphaFoldDB" id="A0A229NWP9"/>
<dbReference type="RefSeq" id="WP_089525156.1">
    <property type="nucleotide sequence ID" value="NZ_NMUQ01000002.1"/>
</dbReference>
<evidence type="ECO:0000256" key="3">
    <source>
        <dbReference type="ARBA" id="ARBA00022475"/>
    </source>
</evidence>
<evidence type="ECO:0000256" key="1">
    <source>
        <dbReference type="ARBA" id="ARBA00004651"/>
    </source>
</evidence>
<evidence type="ECO:0000256" key="6">
    <source>
        <dbReference type="ARBA" id="ARBA00023136"/>
    </source>
</evidence>
<comment type="caution">
    <text evidence="9">The sequence shown here is derived from an EMBL/GenBank/DDBJ whole genome shotgun (WGS) entry which is preliminary data.</text>
</comment>
<evidence type="ECO:0000256" key="2">
    <source>
        <dbReference type="ARBA" id="ARBA00022448"/>
    </source>
</evidence>
<dbReference type="InterPro" id="IPR020846">
    <property type="entry name" value="MFS_dom"/>
</dbReference>
<sequence>MTGSRSNQTLVIVAMALGLLMSSLDNTIIASSINKLSEDFNVFDKVSWVFTAYMLASTSTMLVFGKLSDLFGRKMFYLIGIGIFLIGSALCGIAQNADQLIWFRALQGIGSGALLPISFTIIYTIFNDPKDAAKMSGVFGAIFGLSSVAGPQLGSFIAEHFGWRWNFYINVPIGLASMIILMIALKETRSDRKPKIDYLGTLFLIITTVSLMLALEWGGKTYAWSSWQEISLFAASALFGTLFILVELRAPEPVLPLTIFKNKMVLGTSIICFCQGVIMFSAITYLPSFTVGVLGQPNSNGVLTPMMGSLIAGAILFGFLQSKFAFRTLMLYTMVMTIIVASLLSTISSHASNGYMIALMILLGFGAVGPLMSVAQSAIAANVDPKYMGISSSIVGFWRNIGGIVGASIMATIVNNNLSRLITAGASQAGIPADKISTLANPELLMRAGGDLDPQIRGFLQEAMGTAINHGFILSICIGVIGFVTAMFVGSSRISSKKEQQPAVASHI</sequence>
<reference evidence="9 10" key="1">
    <citation type="submission" date="2017-07" db="EMBL/GenBank/DDBJ databases">
        <title>Paenibacillus herberti R33 genome sequencing and assembly.</title>
        <authorList>
            <person name="Su W."/>
        </authorList>
    </citation>
    <scope>NUCLEOTIDE SEQUENCE [LARGE SCALE GENOMIC DNA]</scope>
    <source>
        <strain evidence="9 10">R33</strain>
    </source>
</reference>
<keyword evidence="4 7" id="KW-0812">Transmembrane</keyword>
<keyword evidence="6 7" id="KW-0472">Membrane</keyword>
<dbReference type="PANTHER" id="PTHR23501">
    <property type="entry name" value="MAJOR FACILITATOR SUPERFAMILY"/>
    <property type="match status" value="1"/>
</dbReference>
<dbReference type="Gene3D" id="1.20.1720.10">
    <property type="entry name" value="Multidrug resistance protein D"/>
    <property type="match status" value="1"/>
</dbReference>
<feature type="transmembrane region" description="Helical" evidence="7">
    <location>
        <begin position="266"/>
        <end position="286"/>
    </location>
</feature>
<dbReference type="FunFam" id="1.20.1720.10:FF:000004">
    <property type="entry name" value="EmrB/QacA family drug resistance transporter"/>
    <property type="match status" value="1"/>
</dbReference>
<dbReference type="Pfam" id="PF07690">
    <property type="entry name" value="MFS_1"/>
    <property type="match status" value="1"/>
</dbReference>
<evidence type="ECO:0000256" key="7">
    <source>
        <dbReference type="SAM" id="Phobius"/>
    </source>
</evidence>
<feature type="transmembrane region" description="Helical" evidence="7">
    <location>
        <begin position="396"/>
        <end position="414"/>
    </location>
</feature>
<feature type="transmembrane region" description="Helical" evidence="7">
    <location>
        <begin position="101"/>
        <end position="126"/>
    </location>
</feature>
<accession>A0A229NWP9</accession>
<dbReference type="GO" id="GO:0005886">
    <property type="term" value="C:plasma membrane"/>
    <property type="evidence" value="ECO:0007669"/>
    <property type="project" value="UniProtKB-SubCell"/>
</dbReference>
<dbReference type="GO" id="GO:0022857">
    <property type="term" value="F:transmembrane transporter activity"/>
    <property type="evidence" value="ECO:0007669"/>
    <property type="project" value="InterPro"/>
</dbReference>
<feature type="transmembrane region" description="Helical" evidence="7">
    <location>
        <begin position="163"/>
        <end position="184"/>
    </location>
</feature>
<keyword evidence="3" id="KW-1003">Cell membrane</keyword>
<feature type="transmembrane region" description="Helical" evidence="7">
    <location>
        <begin position="302"/>
        <end position="320"/>
    </location>
</feature>
<dbReference type="PROSITE" id="PS50850">
    <property type="entry name" value="MFS"/>
    <property type="match status" value="1"/>
</dbReference>
<feature type="transmembrane region" description="Helical" evidence="7">
    <location>
        <begin position="46"/>
        <end position="64"/>
    </location>
</feature>
<feature type="transmembrane region" description="Helical" evidence="7">
    <location>
        <begin position="138"/>
        <end position="157"/>
    </location>
</feature>
<dbReference type="EMBL" id="NMUQ01000002">
    <property type="protein sequence ID" value="OXM14332.1"/>
    <property type="molecule type" value="Genomic_DNA"/>
</dbReference>
<organism evidence="9 10">
    <name type="scientific">Paenibacillus herberti</name>
    <dbReference type="NCBI Taxonomy" id="1619309"/>
    <lineage>
        <taxon>Bacteria</taxon>
        <taxon>Bacillati</taxon>
        <taxon>Bacillota</taxon>
        <taxon>Bacilli</taxon>
        <taxon>Bacillales</taxon>
        <taxon>Paenibacillaceae</taxon>
        <taxon>Paenibacillus</taxon>
    </lineage>
</organism>
<dbReference type="SUPFAM" id="SSF103473">
    <property type="entry name" value="MFS general substrate transporter"/>
    <property type="match status" value="1"/>
</dbReference>
<dbReference type="InterPro" id="IPR011701">
    <property type="entry name" value="MFS"/>
</dbReference>
<proteinExistence type="predicted"/>
<dbReference type="Gene3D" id="1.20.1250.20">
    <property type="entry name" value="MFS general substrate transporter like domains"/>
    <property type="match status" value="1"/>
</dbReference>
<feature type="transmembrane region" description="Helical" evidence="7">
    <location>
        <begin position="467"/>
        <end position="489"/>
    </location>
</feature>
<evidence type="ECO:0000259" key="8">
    <source>
        <dbReference type="PROSITE" id="PS50850"/>
    </source>
</evidence>